<name>A0A7L5AMU4_9MICO</name>
<dbReference type="PROSITE" id="PS50977">
    <property type="entry name" value="HTH_TETR_2"/>
    <property type="match status" value="1"/>
</dbReference>
<dbReference type="SUPFAM" id="SSF46689">
    <property type="entry name" value="Homeodomain-like"/>
    <property type="match status" value="1"/>
</dbReference>
<accession>A0A7L5AMU4</accession>
<evidence type="ECO:0000256" key="5">
    <source>
        <dbReference type="SAM" id="MobiDB-lite"/>
    </source>
</evidence>
<dbReference type="PANTHER" id="PTHR47506">
    <property type="entry name" value="TRANSCRIPTIONAL REGULATORY PROTEIN"/>
    <property type="match status" value="1"/>
</dbReference>
<protein>
    <recommendedName>
        <fullName evidence="6">HTH tetR-type domain-containing protein</fullName>
    </recommendedName>
</protein>
<dbReference type="Proteomes" id="UP000464507">
    <property type="component" value="Chromosome"/>
</dbReference>
<dbReference type="EMBL" id="CP017146">
    <property type="protein sequence ID" value="QHO69609.1"/>
    <property type="molecule type" value="Genomic_DNA"/>
</dbReference>
<dbReference type="InterPro" id="IPR001647">
    <property type="entry name" value="HTH_TetR"/>
</dbReference>
<sequence length="214" mass="22889">MVMNSSNRLTADDWAKAALDVIATAGVDQVTIEGLGRDLGVTKGSFYWHFANRQALIAAALDLWERRATVEVIEQLMKIVDPVARLRVLFEISLGDAVDGPLDAALVAAVNDPVVGVTVRSVTRRRIEFLEQLFTDMALSASEAAIRARIAYSAYVGHFLVSRALDDAVDLDGFLNGYIDQLVASLAADSPASAAGDGSAVGLADDRAGQKDRR</sequence>
<dbReference type="PRINTS" id="PR00455">
    <property type="entry name" value="HTHTETR"/>
</dbReference>
<evidence type="ECO:0000259" key="6">
    <source>
        <dbReference type="PROSITE" id="PS50977"/>
    </source>
</evidence>
<organism evidence="7 8">
    <name type="scientific">Marisediminicola antarctica</name>
    <dbReference type="NCBI Taxonomy" id="674079"/>
    <lineage>
        <taxon>Bacteria</taxon>
        <taxon>Bacillati</taxon>
        <taxon>Actinomycetota</taxon>
        <taxon>Actinomycetes</taxon>
        <taxon>Micrococcales</taxon>
        <taxon>Microbacteriaceae</taxon>
        <taxon>Marisediminicola</taxon>
    </lineage>
</organism>
<feature type="region of interest" description="Disordered" evidence="5">
    <location>
        <begin position="191"/>
        <end position="214"/>
    </location>
</feature>
<dbReference type="AlphaFoldDB" id="A0A7L5AMU4"/>
<keyword evidence="2 4" id="KW-0238">DNA-binding</keyword>
<dbReference type="PANTHER" id="PTHR47506:SF7">
    <property type="entry name" value="TRANSCRIPTIONAL REGULATORY PROTEIN"/>
    <property type="match status" value="1"/>
</dbReference>
<evidence type="ECO:0000256" key="1">
    <source>
        <dbReference type="ARBA" id="ARBA00023015"/>
    </source>
</evidence>
<feature type="domain" description="HTH tetR-type" evidence="6">
    <location>
        <begin position="8"/>
        <end position="68"/>
    </location>
</feature>
<dbReference type="InterPro" id="IPR009057">
    <property type="entry name" value="Homeodomain-like_sf"/>
</dbReference>
<dbReference type="GO" id="GO:0003677">
    <property type="term" value="F:DNA binding"/>
    <property type="evidence" value="ECO:0007669"/>
    <property type="project" value="UniProtKB-UniRule"/>
</dbReference>
<dbReference type="SUPFAM" id="SSF48498">
    <property type="entry name" value="Tetracyclin repressor-like, C-terminal domain"/>
    <property type="match status" value="1"/>
</dbReference>
<evidence type="ECO:0000313" key="8">
    <source>
        <dbReference type="Proteomes" id="UP000464507"/>
    </source>
</evidence>
<dbReference type="KEGG" id="mant:BHD05_08115"/>
<gene>
    <name evidence="7" type="ORF">BHD05_08115</name>
</gene>
<feature type="compositionally biased region" description="Low complexity" evidence="5">
    <location>
        <begin position="191"/>
        <end position="203"/>
    </location>
</feature>
<evidence type="ECO:0000256" key="4">
    <source>
        <dbReference type="PROSITE-ProRule" id="PRU00335"/>
    </source>
</evidence>
<dbReference type="Pfam" id="PF00440">
    <property type="entry name" value="TetR_N"/>
    <property type="match status" value="1"/>
</dbReference>
<feature type="compositionally biased region" description="Basic and acidic residues" evidence="5">
    <location>
        <begin position="204"/>
        <end position="214"/>
    </location>
</feature>
<proteinExistence type="predicted"/>
<evidence type="ECO:0000256" key="2">
    <source>
        <dbReference type="ARBA" id="ARBA00023125"/>
    </source>
</evidence>
<reference evidence="7 8" key="1">
    <citation type="submission" date="2016-09" db="EMBL/GenBank/DDBJ databases">
        <title>Complete genome sequence of microbes from the polar regions.</title>
        <authorList>
            <person name="Liao L."/>
            <person name="Chen B."/>
        </authorList>
    </citation>
    <scope>NUCLEOTIDE SEQUENCE [LARGE SCALE GENOMIC DNA]</scope>
    <source>
        <strain evidence="7 8">ZS314</strain>
    </source>
</reference>
<evidence type="ECO:0000256" key="3">
    <source>
        <dbReference type="ARBA" id="ARBA00023163"/>
    </source>
</evidence>
<feature type="DNA-binding region" description="H-T-H motif" evidence="4">
    <location>
        <begin position="31"/>
        <end position="50"/>
    </location>
</feature>
<keyword evidence="8" id="KW-1185">Reference proteome</keyword>
<dbReference type="Gene3D" id="1.10.357.10">
    <property type="entry name" value="Tetracycline Repressor, domain 2"/>
    <property type="match status" value="1"/>
</dbReference>
<dbReference type="InterPro" id="IPR036271">
    <property type="entry name" value="Tet_transcr_reg_TetR-rel_C_sf"/>
</dbReference>
<keyword evidence="3" id="KW-0804">Transcription</keyword>
<evidence type="ECO:0000313" key="7">
    <source>
        <dbReference type="EMBL" id="QHO69609.1"/>
    </source>
</evidence>
<keyword evidence="1" id="KW-0805">Transcription regulation</keyword>